<dbReference type="RefSeq" id="WP_344511488.1">
    <property type="nucleotide sequence ID" value="NZ_BAAATU010000020.1"/>
</dbReference>
<evidence type="ECO:0008006" key="3">
    <source>
        <dbReference type="Google" id="ProtNLM"/>
    </source>
</evidence>
<accession>A0ABW1GI83</accession>
<dbReference type="SUPFAM" id="SSF140959">
    <property type="entry name" value="Indolic compounds 2,3-dioxygenase-like"/>
    <property type="match status" value="1"/>
</dbReference>
<reference evidence="2" key="1">
    <citation type="journal article" date="2019" name="Int. J. Syst. Evol. Microbiol.">
        <title>The Global Catalogue of Microorganisms (GCM) 10K type strain sequencing project: providing services to taxonomists for standard genome sequencing and annotation.</title>
        <authorList>
            <consortium name="The Broad Institute Genomics Platform"/>
            <consortium name="The Broad Institute Genome Sequencing Center for Infectious Disease"/>
            <person name="Wu L."/>
            <person name="Ma J."/>
        </authorList>
    </citation>
    <scope>NUCLEOTIDE SEQUENCE [LARGE SCALE GENOMIC DNA]</scope>
    <source>
        <strain evidence="2">JCM 4147</strain>
    </source>
</reference>
<comment type="caution">
    <text evidence="1">The sequence shown here is derived from an EMBL/GenBank/DDBJ whole genome shotgun (WGS) entry which is preliminary data.</text>
</comment>
<keyword evidence="2" id="KW-1185">Reference proteome</keyword>
<proteinExistence type="predicted"/>
<evidence type="ECO:0000313" key="2">
    <source>
        <dbReference type="Proteomes" id="UP001596200"/>
    </source>
</evidence>
<dbReference type="InterPro" id="IPR037217">
    <property type="entry name" value="Trp/Indoleamine_2_3_dOase-like"/>
</dbReference>
<name>A0ABW1GI83_9ACTN</name>
<organism evidence="1 2">
    <name type="scientific">Streptomyces pulveraceus</name>
    <dbReference type="NCBI Taxonomy" id="68258"/>
    <lineage>
        <taxon>Bacteria</taxon>
        <taxon>Bacillati</taxon>
        <taxon>Actinomycetota</taxon>
        <taxon>Actinomycetes</taxon>
        <taxon>Kitasatosporales</taxon>
        <taxon>Streptomycetaceae</taxon>
        <taxon>Streptomyces</taxon>
    </lineage>
</organism>
<dbReference type="Proteomes" id="UP001596200">
    <property type="component" value="Unassembled WGS sequence"/>
</dbReference>
<sequence length="286" mass="31330">MTKRATTGRPGAARRALNPDAADPQLVYEYDRGSNYEQDTRLTTALSALLPEEQLVHPDQRLFQSVHLITEYAWAAMHFEMGRAVTLLDDGDPLLATQVLERAASLGRIPVQALHTLVDFLPQTGLLTMRETFPENTTGLDSPGARNLRRAAQPLWRAFTRALERAGLTSEDLITAQGRLASPADDERGAVDLALVRQGLIRLDGTIAEWKQLHLRMVWGQLGGHPEAEPHPVAGGGCPAMPTSLRGESTVGLVRMSERTLFPQLWDAVDATYRRFVPAVPADAAS</sequence>
<evidence type="ECO:0000313" key="1">
    <source>
        <dbReference type="EMBL" id="MFC5914540.1"/>
    </source>
</evidence>
<dbReference type="Gene3D" id="1.20.58.480">
    <property type="match status" value="1"/>
</dbReference>
<dbReference type="EMBL" id="JBHSPU010000014">
    <property type="protein sequence ID" value="MFC5914540.1"/>
    <property type="molecule type" value="Genomic_DNA"/>
</dbReference>
<gene>
    <name evidence="1" type="ORF">ACFP1B_14015</name>
</gene>
<protein>
    <recommendedName>
        <fullName evidence="3">Tryptophan 2,3-dioxygenase</fullName>
    </recommendedName>
</protein>